<sequence length="414" mass="46015">MAYLIKSAKIWNGNSFSKTPQDILVENGLITKIDTSIKHTSATILELENLHVSPAWFEPLVSFGEPGFEERETIENGALTALKSGFSGIGLVPSAKPVSDHKSAINYIKEAFKHDLKIYPLGAITKNHNGKDLADLFDMQKAGAVAFYDTKKSVQNANAFKVALQYAKGFNGLIFAYPEQTDLVGKAQVHEDEESIMLGLKSASHLTETIQLRRDLDLLAYTETKVHIPYISCAASVEIIREAKSKGLEFTCSTSINNLYFDTSVLAEFDSKYKVKPPLRSFSDKTSLIEAVKDGSIDFVTCDHEPINLELKQLEFENSKTGSIGLESFFPALNKSLGTNLAIKQLLKNWEIYGLKQPKISINKMAELTLFNPDEENIFNTDLIKSTSKNAIFLGEKLQGEVYGSLVNNKYYEN</sequence>
<dbReference type="EMBL" id="FQTW01000005">
    <property type="protein sequence ID" value="SHE77468.1"/>
    <property type="molecule type" value="Genomic_DNA"/>
</dbReference>
<feature type="domain" description="Dihydroorotase catalytic" evidence="2">
    <location>
        <begin position="63"/>
        <end position="232"/>
    </location>
</feature>
<dbReference type="STRING" id="1155689.SAMN05444278_105138"/>
<dbReference type="GO" id="GO:0046872">
    <property type="term" value="F:metal ion binding"/>
    <property type="evidence" value="ECO:0007669"/>
    <property type="project" value="InterPro"/>
</dbReference>
<dbReference type="GO" id="GO:0006145">
    <property type="term" value="P:purine nucleobase catabolic process"/>
    <property type="evidence" value="ECO:0007669"/>
    <property type="project" value="TreeGrafter"/>
</dbReference>
<dbReference type="Gene3D" id="3.20.20.140">
    <property type="entry name" value="Metal-dependent hydrolases"/>
    <property type="match status" value="1"/>
</dbReference>
<dbReference type="SUPFAM" id="SSF51556">
    <property type="entry name" value="Metallo-dependent hydrolases"/>
    <property type="match status" value="1"/>
</dbReference>
<dbReference type="Pfam" id="PF12890">
    <property type="entry name" value="DHOase"/>
    <property type="match status" value="1"/>
</dbReference>
<proteinExistence type="predicted"/>
<dbReference type="AlphaFoldDB" id="A0A1M4W880"/>
<reference evidence="3 4" key="1">
    <citation type="submission" date="2016-11" db="EMBL/GenBank/DDBJ databases">
        <authorList>
            <person name="Jaros S."/>
            <person name="Januszkiewicz K."/>
            <person name="Wedrychowicz H."/>
        </authorList>
    </citation>
    <scope>NUCLEOTIDE SEQUENCE [LARGE SCALE GENOMIC DNA]</scope>
    <source>
        <strain evidence="3 4">DSM 25661</strain>
    </source>
</reference>
<evidence type="ECO:0000259" key="2">
    <source>
        <dbReference type="Pfam" id="PF12890"/>
    </source>
</evidence>
<gene>
    <name evidence="3" type="ORF">SAMN05444278_105138</name>
</gene>
<dbReference type="Proteomes" id="UP000184462">
    <property type="component" value="Unassembled WGS sequence"/>
</dbReference>
<dbReference type="PANTHER" id="PTHR43668">
    <property type="entry name" value="ALLANTOINASE"/>
    <property type="match status" value="1"/>
</dbReference>
<dbReference type="InterPro" id="IPR004722">
    <property type="entry name" value="DHOase"/>
</dbReference>
<dbReference type="CDD" id="cd01317">
    <property type="entry name" value="DHOase_IIa"/>
    <property type="match status" value="1"/>
</dbReference>
<dbReference type="GO" id="GO:0005737">
    <property type="term" value="C:cytoplasm"/>
    <property type="evidence" value="ECO:0007669"/>
    <property type="project" value="TreeGrafter"/>
</dbReference>
<evidence type="ECO:0000256" key="1">
    <source>
        <dbReference type="ARBA" id="ARBA00022975"/>
    </source>
</evidence>
<organism evidence="3 4">
    <name type="scientific">Psychroflexus salarius</name>
    <dbReference type="NCBI Taxonomy" id="1155689"/>
    <lineage>
        <taxon>Bacteria</taxon>
        <taxon>Pseudomonadati</taxon>
        <taxon>Bacteroidota</taxon>
        <taxon>Flavobacteriia</taxon>
        <taxon>Flavobacteriales</taxon>
        <taxon>Flavobacteriaceae</taxon>
        <taxon>Psychroflexus</taxon>
    </lineage>
</organism>
<protein>
    <submittedName>
        <fullName evidence="3">Dihydroorotase</fullName>
    </submittedName>
</protein>
<keyword evidence="1" id="KW-0665">Pyrimidine biosynthesis</keyword>
<dbReference type="InterPro" id="IPR050138">
    <property type="entry name" value="DHOase/Allantoinase_Hydrolase"/>
</dbReference>
<dbReference type="InterPro" id="IPR032466">
    <property type="entry name" value="Metal_Hydrolase"/>
</dbReference>
<evidence type="ECO:0000313" key="4">
    <source>
        <dbReference type="Proteomes" id="UP000184462"/>
    </source>
</evidence>
<dbReference type="SUPFAM" id="SSF51338">
    <property type="entry name" value="Composite domain of metallo-dependent hydrolases"/>
    <property type="match status" value="1"/>
</dbReference>
<dbReference type="GO" id="GO:0006221">
    <property type="term" value="P:pyrimidine nucleotide biosynthetic process"/>
    <property type="evidence" value="ECO:0007669"/>
    <property type="project" value="UniProtKB-KW"/>
</dbReference>
<accession>A0A1M4W880</accession>
<dbReference type="GO" id="GO:0004151">
    <property type="term" value="F:dihydroorotase activity"/>
    <property type="evidence" value="ECO:0007669"/>
    <property type="project" value="InterPro"/>
</dbReference>
<dbReference type="InterPro" id="IPR024403">
    <property type="entry name" value="DHOase_cat"/>
</dbReference>
<dbReference type="OrthoDB" id="9765462at2"/>
<dbReference type="GO" id="GO:0004038">
    <property type="term" value="F:allantoinase activity"/>
    <property type="evidence" value="ECO:0007669"/>
    <property type="project" value="TreeGrafter"/>
</dbReference>
<dbReference type="InterPro" id="IPR011059">
    <property type="entry name" value="Metal-dep_hydrolase_composite"/>
</dbReference>
<dbReference type="RefSeq" id="WP_073193065.1">
    <property type="nucleotide sequence ID" value="NZ_FQTW01000005.1"/>
</dbReference>
<keyword evidence="4" id="KW-1185">Reference proteome</keyword>
<dbReference type="Gene3D" id="2.30.40.10">
    <property type="entry name" value="Urease, subunit C, domain 1"/>
    <property type="match status" value="1"/>
</dbReference>
<evidence type="ECO:0000313" key="3">
    <source>
        <dbReference type="EMBL" id="SHE77468.1"/>
    </source>
</evidence>
<name>A0A1M4W880_9FLAO</name>
<dbReference type="PANTHER" id="PTHR43668:SF2">
    <property type="entry name" value="ALLANTOINASE"/>
    <property type="match status" value="1"/>
</dbReference>